<dbReference type="InterPro" id="IPR003034">
    <property type="entry name" value="SAP_dom"/>
</dbReference>
<keyword evidence="1" id="KW-0479">Metal-binding</keyword>
<keyword evidence="1" id="KW-0863">Zinc-finger</keyword>
<dbReference type="Pfam" id="PF02037">
    <property type="entry name" value="SAP"/>
    <property type="match status" value="1"/>
</dbReference>
<evidence type="ECO:0000256" key="2">
    <source>
        <dbReference type="SAM" id="Coils"/>
    </source>
</evidence>
<sequence>MADYSKWTVNKIKEELTLRNASTRGRKENLIERLEAYDRNRNFENVETILPPPEITEWPTAGFKQLVMEHKVVLPKITRGQILGYFKYRQASDKQITGDLKSIEKGQLLLESRRVDACSINITRKDIFLTGIVGAAMKKKVAYNYKIKIAGQTGDVINSHCECPAGRGPHGTCKHVAAVLLVLEKFSESGDLMIGKSCTEDLQTFHKPRKNYQGSPIKAQNLPEESGYYLDDPRPYNTEILSDTMTL</sequence>
<dbReference type="InterPro" id="IPR036361">
    <property type="entry name" value="SAP_dom_sf"/>
</dbReference>
<dbReference type="SUPFAM" id="SSF68906">
    <property type="entry name" value="SAP domain"/>
    <property type="match status" value="1"/>
</dbReference>
<name>A0ABM1EBR5_PRICU</name>
<feature type="coiled-coil region" evidence="2">
    <location>
        <begin position="13"/>
        <end position="47"/>
    </location>
</feature>
<dbReference type="Proteomes" id="UP000695022">
    <property type="component" value="Unplaced"/>
</dbReference>
<evidence type="ECO:0000256" key="1">
    <source>
        <dbReference type="PROSITE-ProRule" id="PRU00325"/>
    </source>
</evidence>
<feature type="domain" description="SWIM-type" evidence="3">
    <location>
        <begin position="145"/>
        <end position="184"/>
    </location>
</feature>
<dbReference type="RefSeq" id="XP_014669636.1">
    <property type="nucleotide sequence ID" value="XM_014814150.1"/>
</dbReference>
<keyword evidence="2" id="KW-0175">Coiled coil</keyword>
<dbReference type="PROSITE" id="PS50966">
    <property type="entry name" value="ZF_SWIM"/>
    <property type="match status" value="1"/>
</dbReference>
<protein>
    <submittedName>
        <fullName evidence="5">Uncharacterized protein LOC106810716</fullName>
    </submittedName>
</protein>
<dbReference type="SMART" id="SM00513">
    <property type="entry name" value="SAP"/>
    <property type="match status" value="1"/>
</dbReference>
<keyword evidence="4" id="KW-1185">Reference proteome</keyword>
<dbReference type="GeneID" id="106810716"/>
<dbReference type="Gene3D" id="1.10.720.30">
    <property type="entry name" value="SAP domain"/>
    <property type="match status" value="1"/>
</dbReference>
<reference evidence="5" key="1">
    <citation type="submission" date="2025-08" db="UniProtKB">
        <authorList>
            <consortium name="RefSeq"/>
        </authorList>
    </citation>
    <scope>IDENTIFICATION</scope>
</reference>
<proteinExistence type="predicted"/>
<accession>A0ABM1EBR5</accession>
<evidence type="ECO:0000313" key="4">
    <source>
        <dbReference type="Proteomes" id="UP000695022"/>
    </source>
</evidence>
<organism evidence="4 5">
    <name type="scientific">Priapulus caudatus</name>
    <name type="common">Priapulid worm</name>
    <dbReference type="NCBI Taxonomy" id="37621"/>
    <lineage>
        <taxon>Eukaryota</taxon>
        <taxon>Metazoa</taxon>
        <taxon>Ecdysozoa</taxon>
        <taxon>Scalidophora</taxon>
        <taxon>Priapulida</taxon>
        <taxon>Priapulimorpha</taxon>
        <taxon>Priapulimorphida</taxon>
        <taxon>Priapulidae</taxon>
        <taxon>Priapulus</taxon>
    </lineage>
</organism>
<dbReference type="InterPro" id="IPR007527">
    <property type="entry name" value="Znf_SWIM"/>
</dbReference>
<evidence type="ECO:0000313" key="5">
    <source>
        <dbReference type="RefSeq" id="XP_014669636.1"/>
    </source>
</evidence>
<gene>
    <name evidence="5" type="primary">LOC106810716</name>
</gene>
<keyword evidence="1" id="KW-0862">Zinc</keyword>
<evidence type="ECO:0000259" key="3">
    <source>
        <dbReference type="PROSITE" id="PS50966"/>
    </source>
</evidence>